<dbReference type="InterPro" id="IPR023381">
    <property type="entry name" value="YP001051499.1-like_dom_sf"/>
</dbReference>
<gene>
    <name evidence="1" type="ORF">EX895_001547</name>
</gene>
<name>A0A4U7L340_9BASI</name>
<protein>
    <submittedName>
        <fullName evidence="1">Uncharacterized protein</fullName>
    </submittedName>
</protein>
<organism evidence="1 2">
    <name type="scientific">Sporisorium graminicola</name>
    <dbReference type="NCBI Taxonomy" id="280036"/>
    <lineage>
        <taxon>Eukaryota</taxon>
        <taxon>Fungi</taxon>
        <taxon>Dikarya</taxon>
        <taxon>Basidiomycota</taxon>
        <taxon>Ustilaginomycotina</taxon>
        <taxon>Ustilaginomycetes</taxon>
        <taxon>Ustilaginales</taxon>
        <taxon>Ustilaginaceae</taxon>
        <taxon>Sporisorium</taxon>
    </lineage>
</organism>
<accession>A0A4U7L340</accession>
<dbReference type="Proteomes" id="UP000306050">
    <property type="component" value="Chromosome SGRAM_11"/>
</dbReference>
<keyword evidence="2" id="KW-1185">Reference proteome</keyword>
<dbReference type="EMBL" id="SRRM01000004">
    <property type="protein sequence ID" value="TKY89762.1"/>
    <property type="molecule type" value="Genomic_DNA"/>
</dbReference>
<dbReference type="RefSeq" id="XP_029741747.1">
    <property type="nucleotide sequence ID" value="XM_029882146.1"/>
</dbReference>
<proteinExistence type="predicted"/>
<comment type="caution">
    <text evidence="1">The sequence shown here is derived from an EMBL/GenBank/DDBJ whole genome shotgun (WGS) entry which is preliminary data.</text>
</comment>
<dbReference type="Gene3D" id="1.20.1590.10">
    <property type="entry name" value="YP_001051499.1 domain like"/>
    <property type="match status" value="1"/>
</dbReference>
<sequence length="208" mass="23081">MAPKFRFDSSRVHNEVWSRTRGFTEQQKAAFTAGCARRTMGLYKAWEPSGEAFSILERGLQLVWCAAGGHAITPELASAANCELEALLLDEDDDDWTGKSSVLDSAAIAVMRSIDVALGAEFQYMEWCVSQLLDSAYFIVNEASDSSDYVLDPEAWPFFAQVLSVLWQDLDALSGDCDLHREFLATYQSRVEQESAQMASEARALLDA</sequence>
<dbReference type="GeneID" id="40724442"/>
<reference evidence="1 2" key="1">
    <citation type="submission" date="2019-05" db="EMBL/GenBank/DDBJ databases">
        <title>Sporisorium graminicola CBS 10092 draft sequencing and annotation.</title>
        <authorList>
            <person name="Solano-Gonzalez S."/>
            <person name="Caddick M.X."/>
            <person name="Darby A."/>
        </authorList>
    </citation>
    <scope>NUCLEOTIDE SEQUENCE [LARGE SCALE GENOMIC DNA]</scope>
    <source>
        <strain evidence="1 2">CBS 10092</strain>
    </source>
</reference>
<evidence type="ECO:0000313" key="2">
    <source>
        <dbReference type="Proteomes" id="UP000306050"/>
    </source>
</evidence>
<dbReference type="KEGG" id="sgra:EX895_001547"/>
<evidence type="ECO:0000313" key="1">
    <source>
        <dbReference type="EMBL" id="TKY89762.1"/>
    </source>
</evidence>
<dbReference type="AlphaFoldDB" id="A0A4U7L340"/>